<evidence type="ECO:0000313" key="3">
    <source>
        <dbReference type="EMBL" id="SHO60749.1"/>
    </source>
</evidence>
<reference evidence="3 4" key="1">
    <citation type="submission" date="2016-12" db="EMBL/GenBank/DDBJ databases">
        <authorList>
            <person name="Song W.-J."/>
            <person name="Kurnit D.M."/>
        </authorList>
    </citation>
    <scope>NUCLEOTIDE SEQUENCE [LARGE SCALE GENOMIC DNA]</scope>
    <source>
        <strain evidence="3 4">DSM 19599</strain>
    </source>
</reference>
<keyword evidence="1" id="KW-0560">Oxidoreductase</keyword>
<proteinExistence type="predicted"/>
<evidence type="ECO:0000259" key="2">
    <source>
        <dbReference type="Pfam" id="PF01266"/>
    </source>
</evidence>
<dbReference type="InterPro" id="IPR006076">
    <property type="entry name" value="FAD-dep_OxRdtase"/>
</dbReference>
<dbReference type="SUPFAM" id="SSF51905">
    <property type="entry name" value="FAD/NAD(P)-binding domain"/>
    <property type="match status" value="1"/>
</dbReference>
<evidence type="ECO:0000256" key="1">
    <source>
        <dbReference type="ARBA" id="ARBA00023002"/>
    </source>
</evidence>
<keyword evidence="4" id="KW-1185">Reference proteome</keyword>
<dbReference type="Gene3D" id="3.50.50.60">
    <property type="entry name" value="FAD/NAD(P)-binding domain"/>
    <property type="match status" value="1"/>
</dbReference>
<dbReference type="Proteomes" id="UP000186406">
    <property type="component" value="Unassembled WGS sequence"/>
</dbReference>
<feature type="domain" description="FAD dependent oxidoreductase" evidence="2">
    <location>
        <begin position="40"/>
        <end position="390"/>
    </location>
</feature>
<gene>
    <name evidence="3" type="ORF">SAMN02745172_00401</name>
</gene>
<dbReference type="PANTHER" id="PTHR13847:SF281">
    <property type="entry name" value="FAD DEPENDENT OXIDOREDUCTASE DOMAIN-CONTAINING PROTEIN"/>
    <property type="match status" value="1"/>
</dbReference>
<protein>
    <submittedName>
        <fullName evidence="3">Gamma-glutamylputrescine oxidase</fullName>
    </submittedName>
</protein>
<dbReference type="InterPro" id="IPR036188">
    <property type="entry name" value="FAD/NAD-bd_sf"/>
</dbReference>
<dbReference type="Gene3D" id="3.30.9.10">
    <property type="entry name" value="D-Amino Acid Oxidase, subunit A, domain 2"/>
    <property type="match status" value="1"/>
</dbReference>
<dbReference type="Pfam" id="PF01266">
    <property type="entry name" value="DAO"/>
    <property type="match status" value="1"/>
</dbReference>
<dbReference type="OrthoDB" id="9806601at2"/>
<sequence>MTGEDIRRAHVPLDHAPSYYAASAKHDATRYPLGGSARADVCIIGGGYTGLSAAMHLAEAGRSVILVESNRVGWGASGRNGGQLHTGQRRDQDWLEAKLGLNDARHLWTLAEEAKALVRHLILRHGIDCDFRHGLITAAHKPSMVDDLKAWGDGMRKTYGYDQTRPLDKDEVAAAIGSKRYFGGLLDAGGAHLQPLSFALGIAQAAERAGARLCEGTRALRIEEAGGRKHVVTTHGTVDAADVLVAGNGYLAGIEPEIESRVVPIRNYILATEPLPHPEKIIPGWQCVADTRFVVRYWRLSGDGRMVFGGGETYSQHEPVDVAGFVRHYLLEVYPDLAHTRIDYAWGGTLAITQDRTPMIRRLRPGLYVAAGYSGQGVAIAPFAGKVVAEAIIGDTTRLDIFSRLKVAPFPGGRLLRQPLVTLAMLWFSLRDRL</sequence>
<dbReference type="STRING" id="1123029.SAMN02745172_00401"/>
<dbReference type="RefSeq" id="WP_073625515.1">
    <property type="nucleotide sequence ID" value="NZ_FRXO01000001.1"/>
</dbReference>
<dbReference type="AlphaFoldDB" id="A0A1M7Z7A3"/>
<name>A0A1M7Z7A3_9HYPH</name>
<dbReference type="EMBL" id="FRXO01000001">
    <property type="protein sequence ID" value="SHO60749.1"/>
    <property type="molecule type" value="Genomic_DNA"/>
</dbReference>
<organism evidence="3 4">
    <name type="scientific">Pseudoxanthobacter soli DSM 19599</name>
    <dbReference type="NCBI Taxonomy" id="1123029"/>
    <lineage>
        <taxon>Bacteria</taxon>
        <taxon>Pseudomonadati</taxon>
        <taxon>Pseudomonadota</taxon>
        <taxon>Alphaproteobacteria</taxon>
        <taxon>Hyphomicrobiales</taxon>
        <taxon>Segnochrobactraceae</taxon>
        <taxon>Pseudoxanthobacter</taxon>
    </lineage>
</organism>
<dbReference type="GO" id="GO:0005737">
    <property type="term" value="C:cytoplasm"/>
    <property type="evidence" value="ECO:0007669"/>
    <property type="project" value="TreeGrafter"/>
</dbReference>
<dbReference type="GO" id="GO:0016491">
    <property type="term" value="F:oxidoreductase activity"/>
    <property type="evidence" value="ECO:0007669"/>
    <property type="project" value="UniProtKB-KW"/>
</dbReference>
<accession>A0A1M7Z7A3</accession>
<evidence type="ECO:0000313" key="4">
    <source>
        <dbReference type="Proteomes" id="UP000186406"/>
    </source>
</evidence>
<dbReference type="PANTHER" id="PTHR13847">
    <property type="entry name" value="SARCOSINE DEHYDROGENASE-RELATED"/>
    <property type="match status" value="1"/>
</dbReference>